<dbReference type="PANTHER" id="PTHR43132">
    <property type="entry name" value="ARSENICAL RESISTANCE OPERON REPRESSOR ARSR-RELATED"/>
    <property type="match status" value="1"/>
</dbReference>
<dbReference type="InterPro" id="IPR001845">
    <property type="entry name" value="HTH_ArsR_DNA-bd_dom"/>
</dbReference>
<dbReference type="SMART" id="SM00418">
    <property type="entry name" value="HTH_ARSR"/>
    <property type="match status" value="1"/>
</dbReference>
<sequence>MSHRYHDLVMYHSSRAADPAAMLEVGRALSCENRLTVLVALLEGPSTVGTLVRHTGTSQPNVSNHLAVLRTSGLVTAEKVGRTVQYRLTSSEVASLVRALIAVTS</sequence>
<organism evidence="5 6">
    <name type="scientific">Kribbella sancticallisti</name>
    <dbReference type="NCBI Taxonomy" id="460087"/>
    <lineage>
        <taxon>Bacteria</taxon>
        <taxon>Bacillati</taxon>
        <taxon>Actinomycetota</taxon>
        <taxon>Actinomycetes</taxon>
        <taxon>Propionibacteriales</taxon>
        <taxon>Kribbellaceae</taxon>
        <taxon>Kribbella</taxon>
    </lineage>
</organism>
<accession>A0ABP4PJZ6</accession>
<comment type="caution">
    <text evidence="5">The sequence shown here is derived from an EMBL/GenBank/DDBJ whole genome shotgun (WGS) entry which is preliminary data.</text>
</comment>
<feature type="domain" description="HTH arsR-type" evidence="4">
    <location>
        <begin position="14"/>
        <end position="105"/>
    </location>
</feature>
<evidence type="ECO:0000256" key="1">
    <source>
        <dbReference type="ARBA" id="ARBA00023015"/>
    </source>
</evidence>
<evidence type="ECO:0000313" key="5">
    <source>
        <dbReference type="EMBL" id="GAA1583575.1"/>
    </source>
</evidence>
<dbReference type="EMBL" id="BAAAOS010000026">
    <property type="protein sequence ID" value="GAA1583575.1"/>
    <property type="molecule type" value="Genomic_DNA"/>
</dbReference>
<keyword evidence="6" id="KW-1185">Reference proteome</keyword>
<dbReference type="Pfam" id="PF01022">
    <property type="entry name" value="HTH_5"/>
    <property type="match status" value="1"/>
</dbReference>
<dbReference type="SUPFAM" id="SSF46785">
    <property type="entry name" value="Winged helix' DNA-binding domain"/>
    <property type="match status" value="1"/>
</dbReference>
<evidence type="ECO:0000259" key="4">
    <source>
        <dbReference type="PROSITE" id="PS50987"/>
    </source>
</evidence>
<dbReference type="PROSITE" id="PS50987">
    <property type="entry name" value="HTH_ARSR_2"/>
    <property type="match status" value="1"/>
</dbReference>
<reference evidence="6" key="1">
    <citation type="journal article" date="2019" name="Int. J. Syst. Evol. Microbiol.">
        <title>The Global Catalogue of Microorganisms (GCM) 10K type strain sequencing project: providing services to taxonomists for standard genome sequencing and annotation.</title>
        <authorList>
            <consortium name="The Broad Institute Genomics Platform"/>
            <consortium name="The Broad Institute Genome Sequencing Center for Infectious Disease"/>
            <person name="Wu L."/>
            <person name="Ma J."/>
        </authorList>
    </citation>
    <scope>NUCLEOTIDE SEQUENCE [LARGE SCALE GENOMIC DNA]</scope>
    <source>
        <strain evidence="6">JCM 14969</strain>
    </source>
</reference>
<keyword evidence="1" id="KW-0805">Transcription regulation</keyword>
<dbReference type="NCBIfam" id="NF033788">
    <property type="entry name" value="HTH_metalloreg"/>
    <property type="match status" value="1"/>
</dbReference>
<name>A0ABP4PJZ6_9ACTN</name>
<proteinExistence type="predicted"/>
<dbReference type="InterPro" id="IPR051011">
    <property type="entry name" value="Metal_resp_trans_reg"/>
</dbReference>
<dbReference type="PRINTS" id="PR00778">
    <property type="entry name" value="HTHARSR"/>
</dbReference>
<dbReference type="PANTHER" id="PTHR43132:SF8">
    <property type="entry name" value="HTH-TYPE TRANSCRIPTIONAL REGULATOR KMTR"/>
    <property type="match status" value="1"/>
</dbReference>
<keyword evidence="3" id="KW-0804">Transcription</keyword>
<dbReference type="Gene3D" id="1.10.10.10">
    <property type="entry name" value="Winged helix-like DNA-binding domain superfamily/Winged helix DNA-binding domain"/>
    <property type="match status" value="1"/>
</dbReference>
<gene>
    <name evidence="5" type="ORF">GCM10009789_41700</name>
</gene>
<dbReference type="CDD" id="cd00090">
    <property type="entry name" value="HTH_ARSR"/>
    <property type="match status" value="1"/>
</dbReference>
<evidence type="ECO:0000313" key="6">
    <source>
        <dbReference type="Proteomes" id="UP001500393"/>
    </source>
</evidence>
<evidence type="ECO:0000256" key="2">
    <source>
        <dbReference type="ARBA" id="ARBA00023125"/>
    </source>
</evidence>
<dbReference type="InterPro" id="IPR036388">
    <property type="entry name" value="WH-like_DNA-bd_sf"/>
</dbReference>
<keyword evidence="2" id="KW-0238">DNA-binding</keyword>
<dbReference type="InterPro" id="IPR036390">
    <property type="entry name" value="WH_DNA-bd_sf"/>
</dbReference>
<evidence type="ECO:0000256" key="3">
    <source>
        <dbReference type="ARBA" id="ARBA00023163"/>
    </source>
</evidence>
<dbReference type="Proteomes" id="UP001500393">
    <property type="component" value="Unassembled WGS sequence"/>
</dbReference>
<dbReference type="InterPro" id="IPR011991">
    <property type="entry name" value="ArsR-like_HTH"/>
</dbReference>
<protein>
    <recommendedName>
        <fullName evidence="4">HTH arsR-type domain-containing protein</fullName>
    </recommendedName>
</protein>